<protein>
    <recommendedName>
        <fullName evidence="7">FAD-binding domain-containing protein</fullName>
    </recommendedName>
</protein>
<dbReference type="Proteomes" id="UP001275084">
    <property type="component" value="Unassembled WGS sequence"/>
</dbReference>
<evidence type="ECO:0000256" key="2">
    <source>
        <dbReference type="ARBA" id="ARBA00007992"/>
    </source>
</evidence>
<feature type="domain" description="FAD-binding" evidence="7">
    <location>
        <begin position="2"/>
        <end position="330"/>
    </location>
</feature>
<gene>
    <name evidence="8" type="ORF">B0T25DRAFT_270029</name>
</gene>
<comment type="caution">
    <text evidence="8">The sequence shown here is derived from an EMBL/GenBank/DDBJ whole genome shotgun (WGS) entry which is preliminary data.</text>
</comment>
<evidence type="ECO:0000256" key="5">
    <source>
        <dbReference type="ARBA" id="ARBA00023002"/>
    </source>
</evidence>
<evidence type="ECO:0000256" key="4">
    <source>
        <dbReference type="ARBA" id="ARBA00022827"/>
    </source>
</evidence>
<keyword evidence="9" id="KW-1185">Reference proteome</keyword>
<keyword evidence="3" id="KW-0285">Flavoprotein</keyword>
<dbReference type="PRINTS" id="PR00420">
    <property type="entry name" value="RNGMNOXGNASE"/>
</dbReference>
<evidence type="ECO:0000313" key="9">
    <source>
        <dbReference type="Proteomes" id="UP001275084"/>
    </source>
</evidence>
<dbReference type="AlphaFoldDB" id="A0AAJ0HAS4"/>
<comment type="cofactor">
    <cofactor evidence="1">
        <name>FAD</name>
        <dbReference type="ChEBI" id="CHEBI:57692"/>
    </cofactor>
</comment>
<dbReference type="Pfam" id="PF01494">
    <property type="entry name" value="FAD_binding_3"/>
    <property type="match status" value="1"/>
</dbReference>
<sequence>MRVIIVGAGPAGLVLAHALLRAGIDDFVVLERRSDVVEASGAGLGLWPHSVRVLDQLGNGLLEAAQKMAPRMEKSLRLGAKGEVILETNLFSQIEENHGHPFMLFERARLIQLLHAHLPNASTRIHTNKHVTSLSQTPSAITVSCADGTSYTGSIVLGADGVHSTIRRLLLPALRTPFTATYQCLFGTSPLPALLPPGEMTELASGPLSIQILTTPTLAVWFLYLRHPTPRPPSTSSYPDAEMHALAARYAAHAASHSGLLFRDLWDSRIRAKLVDLEEGVLRTWSAGRAALVGDAAHKMASNLALGANSAVESAVVLVNGLRALVQREGPEPGAEGVRAVLEGWQREREGRVGWCVWVSGSMLGWAGWLNWGLWFLGLFGAAGDERLVADVVLPWVARDGVVLDFVPETGGKVGRVPWTHASPELLN</sequence>
<organism evidence="8 9">
    <name type="scientific">Lasiosphaeria hispida</name>
    <dbReference type="NCBI Taxonomy" id="260671"/>
    <lineage>
        <taxon>Eukaryota</taxon>
        <taxon>Fungi</taxon>
        <taxon>Dikarya</taxon>
        <taxon>Ascomycota</taxon>
        <taxon>Pezizomycotina</taxon>
        <taxon>Sordariomycetes</taxon>
        <taxon>Sordariomycetidae</taxon>
        <taxon>Sordariales</taxon>
        <taxon>Lasiosphaeriaceae</taxon>
        <taxon>Lasiosphaeria</taxon>
    </lineage>
</organism>
<reference evidence="8" key="2">
    <citation type="submission" date="2023-06" db="EMBL/GenBank/DDBJ databases">
        <authorList>
            <consortium name="Lawrence Berkeley National Laboratory"/>
            <person name="Haridas S."/>
            <person name="Hensen N."/>
            <person name="Bonometti L."/>
            <person name="Westerberg I."/>
            <person name="Brannstrom I.O."/>
            <person name="Guillou S."/>
            <person name="Cros-Aarteil S."/>
            <person name="Calhoun S."/>
            <person name="Kuo A."/>
            <person name="Mondo S."/>
            <person name="Pangilinan J."/>
            <person name="Riley R."/>
            <person name="Labutti K."/>
            <person name="Andreopoulos B."/>
            <person name="Lipzen A."/>
            <person name="Chen C."/>
            <person name="Yanf M."/>
            <person name="Daum C."/>
            <person name="Ng V."/>
            <person name="Clum A."/>
            <person name="Steindorff A."/>
            <person name="Ohm R."/>
            <person name="Martin F."/>
            <person name="Silar P."/>
            <person name="Natvig D."/>
            <person name="Lalanne C."/>
            <person name="Gautier V."/>
            <person name="Ament-Velasquez S.L."/>
            <person name="Kruys A."/>
            <person name="Hutchinson M.I."/>
            <person name="Powell A.J."/>
            <person name="Barry K."/>
            <person name="Miller A.N."/>
            <person name="Grigoriev I.V."/>
            <person name="Debuchy R."/>
            <person name="Gladieux P."/>
            <person name="Thoren M.H."/>
            <person name="Johannesson H."/>
        </authorList>
    </citation>
    <scope>NUCLEOTIDE SEQUENCE</scope>
    <source>
        <strain evidence="8">CBS 955.72</strain>
    </source>
</reference>
<evidence type="ECO:0000256" key="3">
    <source>
        <dbReference type="ARBA" id="ARBA00022630"/>
    </source>
</evidence>
<feature type="signal peptide" evidence="6">
    <location>
        <begin position="1"/>
        <end position="16"/>
    </location>
</feature>
<proteinExistence type="inferred from homology"/>
<keyword evidence="6" id="KW-0732">Signal</keyword>
<evidence type="ECO:0000256" key="6">
    <source>
        <dbReference type="SAM" id="SignalP"/>
    </source>
</evidence>
<comment type="similarity">
    <text evidence="2">Belongs to the paxM FAD-dependent monooxygenase family.</text>
</comment>
<dbReference type="InterPro" id="IPR036188">
    <property type="entry name" value="FAD/NAD-bd_sf"/>
</dbReference>
<dbReference type="GO" id="GO:0004497">
    <property type="term" value="F:monooxygenase activity"/>
    <property type="evidence" value="ECO:0007669"/>
    <property type="project" value="InterPro"/>
</dbReference>
<dbReference type="PANTHER" id="PTHR47356:SF2">
    <property type="entry name" value="FAD-BINDING DOMAIN-CONTAINING PROTEIN-RELATED"/>
    <property type="match status" value="1"/>
</dbReference>
<dbReference type="EMBL" id="JAUIQD010000006">
    <property type="protein sequence ID" value="KAK3346137.1"/>
    <property type="molecule type" value="Genomic_DNA"/>
</dbReference>
<dbReference type="InterPro" id="IPR050562">
    <property type="entry name" value="FAD_mOase_fung"/>
</dbReference>
<evidence type="ECO:0000259" key="7">
    <source>
        <dbReference type="Pfam" id="PF01494"/>
    </source>
</evidence>
<evidence type="ECO:0000256" key="1">
    <source>
        <dbReference type="ARBA" id="ARBA00001974"/>
    </source>
</evidence>
<accession>A0AAJ0HAS4</accession>
<dbReference type="InterPro" id="IPR002938">
    <property type="entry name" value="FAD-bd"/>
</dbReference>
<dbReference type="GO" id="GO:0071949">
    <property type="term" value="F:FAD binding"/>
    <property type="evidence" value="ECO:0007669"/>
    <property type="project" value="InterPro"/>
</dbReference>
<name>A0AAJ0HAS4_9PEZI</name>
<reference evidence="8" key="1">
    <citation type="journal article" date="2023" name="Mol. Phylogenet. Evol.">
        <title>Genome-scale phylogeny and comparative genomics of the fungal order Sordariales.</title>
        <authorList>
            <person name="Hensen N."/>
            <person name="Bonometti L."/>
            <person name="Westerberg I."/>
            <person name="Brannstrom I.O."/>
            <person name="Guillou S."/>
            <person name="Cros-Aarteil S."/>
            <person name="Calhoun S."/>
            <person name="Haridas S."/>
            <person name="Kuo A."/>
            <person name="Mondo S."/>
            <person name="Pangilinan J."/>
            <person name="Riley R."/>
            <person name="LaButti K."/>
            <person name="Andreopoulos B."/>
            <person name="Lipzen A."/>
            <person name="Chen C."/>
            <person name="Yan M."/>
            <person name="Daum C."/>
            <person name="Ng V."/>
            <person name="Clum A."/>
            <person name="Steindorff A."/>
            <person name="Ohm R.A."/>
            <person name="Martin F."/>
            <person name="Silar P."/>
            <person name="Natvig D.O."/>
            <person name="Lalanne C."/>
            <person name="Gautier V."/>
            <person name="Ament-Velasquez S.L."/>
            <person name="Kruys A."/>
            <person name="Hutchinson M.I."/>
            <person name="Powell A.J."/>
            <person name="Barry K."/>
            <person name="Miller A.N."/>
            <person name="Grigoriev I.V."/>
            <person name="Debuchy R."/>
            <person name="Gladieux P."/>
            <person name="Hiltunen Thoren M."/>
            <person name="Johannesson H."/>
        </authorList>
    </citation>
    <scope>NUCLEOTIDE SEQUENCE</scope>
    <source>
        <strain evidence="8">CBS 955.72</strain>
    </source>
</reference>
<keyword evidence="4" id="KW-0274">FAD</keyword>
<evidence type="ECO:0000313" key="8">
    <source>
        <dbReference type="EMBL" id="KAK3346137.1"/>
    </source>
</evidence>
<dbReference type="PANTHER" id="PTHR47356">
    <property type="entry name" value="FAD-DEPENDENT MONOOXYGENASE ASQG-RELATED"/>
    <property type="match status" value="1"/>
</dbReference>
<dbReference type="Gene3D" id="3.50.50.60">
    <property type="entry name" value="FAD/NAD(P)-binding domain"/>
    <property type="match status" value="1"/>
</dbReference>
<keyword evidence="5" id="KW-0560">Oxidoreductase</keyword>
<feature type="chain" id="PRO_5042481705" description="FAD-binding domain-containing protein" evidence="6">
    <location>
        <begin position="17"/>
        <end position="428"/>
    </location>
</feature>
<dbReference type="SUPFAM" id="SSF51905">
    <property type="entry name" value="FAD/NAD(P)-binding domain"/>
    <property type="match status" value="1"/>
</dbReference>